<proteinExistence type="predicted"/>
<protein>
    <submittedName>
        <fullName evidence="1">Uncharacterized protein</fullName>
    </submittedName>
</protein>
<name>A0A4S8M4S7_DENBC</name>
<evidence type="ECO:0000313" key="1">
    <source>
        <dbReference type="EMBL" id="THU97209.1"/>
    </source>
</evidence>
<accession>A0A4S8M4S7</accession>
<dbReference type="EMBL" id="ML179160">
    <property type="protein sequence ID" value="THU97209.1"/>
    <property type="molecule type" value="Genomic_DNA"/>
</dbReference>
<sequence length="177" mass="19643">MSGCTSDDYASLRENENFSTIACSRQDLHNANERYNSLPTACTSTLSDVDNYLIEVDVDEFCNHYLLHKPSADALDKCLARLREQGHVNAEEAWNDFGVRGNSDSEQETYPLETLARNVGVGIIGIPTPDQAEFGGISRVYTVDYCMYVALSSIQFGSRWYLCSGAALGYSILVMRV</sequence>
<reference evidence="1 2" key="1">
    <citation type="journal article" date="2019" name="Nat. Ecol. Evol.">
        <title>Megaphylogeny resolves global patterns of mushroom evolution.</title>
        <authorList>
            <person name="Varga T."/>
            <person name="Krizsan K."/>
            <person name="Foldi C."/>
            <person name="Dima B."/>
            <person name="Sanchez-Garcia M."/>
            <person name="Sanchez-Ramirez S."/>
            <person name="Szollosi G.J."/>
            <person name="Szarkandi J.G."/>
            <person name="Papp V."/>
            <person name="Albert L."/>
            <person name="Andreopoulos W."/>
            <person name="Angelini C."/>
            <person name="Antonin V."/>
            <person name="Barry K.W."/>
            <person name="Bougher N.L."/>
            <person name="Buchanan P."/>
            <person name="Buyck B."/>
            <person name="Bense V."/>
            <person name="Catcheside P."/>
            <person name="Chovatia M."/>
            <person name="Cooper J."/>
            <person name="Damon W."/>
            <person name="Desjardin D."/>
            <person name="Finy P."/>
            <person name="Geml J."/>
            <person name="Haridas S."/>
            <person name="Hughes K."/>
            <person name="Justo A."/>
            <person name="Karasinski D."/>
            <person name="Kautmanova I."/>
            <person name="Kiss B."/>
            <person name="Kocsube S."/>
            <person name="Kotiranta H."/>
            <person name="LaButti K.M."/>
            <person name="Lechner B.E."/>
            <person name="Liimatainen K."/>
            <person name="Lipzen A."/>
            <person name="Lukacs Z."/>
            <person name="Mihaltcheva S."/>
            <person name="Morgado L.N."/>
            <person name="Niskanen T."/>
            <person name="Noordeloos M.E."/>
            <person name="Ohm R.A."/>
            <person name="Ortiz-Santana B."/>
            <person name="Ovrebo C."/>
            <person name="Racz N."/>
            <person name="Riley R."/>
            <person name="Savchenko A."/>
            <person name="Shiryaev A."/>
            <person name="Soop K."/>
            <person name="Spirin V."/>
            <person name="Szebenyi C."/>
            <person name="Tomsovsky M."/>
            <person name="Tulloss R.E."/>
            <person name="Uehling J."/>
            <person name="Grigoriev I.V."/>
            <person name="Vagvolgyi C."/>
            <person name="Papp T."/>
            <person name="Martin F.M."/>
            <person name="Miettinen O."/>
            <person name="Hibbett D.S."/>
            <person name="Nagy L.G."/>
        </authorList>
    </citation>
    <scope>NUCLEOTIDE SEQUENCE [LARGE SCALE GENOMIC DNA]</scope>
    <source>
        <strain evidence="1 2">CBS 962.96</strain>
    </source>
</reference>
<dbReference type="AlphaFoldDB" id="A0A4S8M4S7"/>
<keyword evidence="2" id="KW-1185">Reference proteome</keyword>
<organism evidence="1 2">
    <name type="scientific">Dendrothele bispora (strain CBS 962.96)</name>
    <dbReference type="NCBI Taxonomy" id="1314807"/>
    <lineage>
        <taxon>Eukaryota</taxon>
        <taxon>Fungi</taxon>
        <taxon>Dikarya</taxon>
        <taxon>Basidiomycota</taxon>
        <taxon>Agaricomycotina</taxon>
        <taxon>Agaricomycetes</taxon>
        <taxon>Agaricomycetidae</taxon>
        <taxon>Agaricales</taxon>
        <taxon>Agaricales incertae sedis</taxon>
        <taxon>Dendrothele</taxon>
    </lineage>
</organism>
<gene>
    <name evidence="1" type="ORF">K435DRAFT_857829</name>
</gene>
<dbReference type="Proteomes" id="UP000297245">
    <property type="component" value="Unassembled WGS sequence"/>
</dbReference>
<evidence type="ECO:0000313" key="2">
    <source>
        <dbReference type="Proteomes" id="UP000297245"/>
    </source>
</evidence>